<reference evidence="3" key="1">
    <citation type="submission" date="2016-02" db="EMBL/GenBank/DDBJ databases">
        <title>Draft genome sequence of Microdochium bolleyi, a fungal endophyte of beachgrass.</title>
        <authorList>
            <consortium name="DOE Joint Genome Institute"/>
            <person name="David A.S."/>
            <person name="May G."/>
            <person name="Haridas S."/>
            <person name="Lim J."/>
            <person name="Wang M."/>
            <person name="Labutti K."/>
            <person name="Lipzen A."/>
            <person name="Barry K."/>
            <person name="Grigoriev I.V."/>
        </authorList>
    </citation>
    <scope>NUCLEOTIDE SEQUENCE [LARGE SCALE GENOMIC DNA]</scope>
    <source>
        <strain evidence="3">J235TASD1</strain>
    </source>
</reference>
<dbReference type="InParanoid" id="A0A136IKK2"/>
<keyword evidence="1" id="KW-0472">Membrane</keyword>
<dbReference type="Proteomes" id="UP000070501">
    <property type="component" value="Unassembled WGS sequence"/>
</dbReference>
<accession>A0A136IKK2</accession>
<evidence type="ECO:0000256" key="1">
    <source>
        <dbReference type="SAM" id="Phobius"/>
    </source>
</evidence>
<dbReference type="EMBL" id="KQ964280">
    <property type="protein sequence ID" value="KXJ85501.1"/>
    <property type="molecule type" value="Genomic_DNA"/>
</dbReference>
<organism evidence="2 3">
    <name type="scientific">Microdochium bolleyi</name>
    <dbReference type="NCBI Taxonomy" id="196109"/>
    <lineage>
        <taxon>Eukaryota</taxon>
        <taxon>Fungi</taxon>
        <taxon>Dikarya</taxon>
        <taxon>Ascomycota</taxon>
        <taxon>Pezizomycotina</taxon>
        <taxon>Sordariomycetes</taxon>
        <taxon>Xylariomycetidae</taxon>
        <taxon>Xylariales</taxon>
        <taxon>Microdochiaceae</taxon>
        <taxon>Microdochium</taxon>
    </lineage>
</organism>
<keyword evidence="1" id="KW-0812">Transmembrane</keyword>
<feature type="transmembrane region" description="Helical" evidence="1">
    <location>
        <begin position="63"/>
        <end position="82"/>
    </location>
</feature>
<proteinExistence type="predicted"/>
<name>A0A136IKK2_9PEZI</name>
<keyword evidence="1" id="KW-1133">Transmembrane helix</keyword>
<keyword evidence="3" id="KW-1185">Reference proteome</keyword>
<sequence>MDDAALRAENLDTFVSRYFPSRSVVSQGSECLLVASVLLATSNCGLSVLTLSKDGVVPPGRVAVARVVIIAGLSGHGLFSLFGAQGGIMKFASCS</sequence>
<evidence type="ECO:0000313" key="3">
    <source>
        <dbReference type="Proteomes" id="UP000070501"/>
    </source>
</evidence>
<gene>
    <name evidence="2" type="ORF">Micbo1qcDRAFT_48584</name>
</gene>
<protein>
    <submittedName>
        <fullName evidence="2">Uncharacterized protein</fullName>
    </submittedName>
</protein>
<evidence type="ECO:0000313" key="2">
    <source>
        <dbReference type="EMBL" id="KXJ85501.1"/>
    </source>
</evidence>
<dbReference type="AlphaFoldDB" id="A0A136IKK2"/>